<evidence type="ECO:0000313" key="3">
    <source>
        <dbReference type="Proteomes" id="UP000887229"/>
    </source>
</evidence>
<dbReference type="GeneID" id="70295823"/>
<keyword evidence="3" id="KW-1185">Reference proteome</keyword>
<feature type="region of interest" description="Disordered" evidence="1">
    <location>
        <begin position="180"/>
        <end position="270"/>
    </location>
</feature>
<dbReference type="InterPro" id="IPR018555">
    <property type="entry name" value="C630.06c-like"/>
</dbReference>
<proteinExistence type="predicted"/>
<evidence type="ECO:0000256" key="1">
    <source>
        <dbReference type="SAM" id="MobiDB-lite"/>
    </source>
</evidence>
<dbReference type="EMBL" id="MU251251">
    <property type="protein sequence ID" value="KAG9255314.1"/>
    <property type="molecule type" value="Genomic_DNA"/>
</dbReference>
<dbReference type="Proteomes" id="UP000887229">
    <property type="component" value="Unassembled WGS sequence"/>
</dbReference>
<feature type="compositionally biased region" description="Basic and acidic residues" evidence="1">
    <location>
        <begin position="1"/>
        <end position="17"/>
    </location>
</feature>
<sequence>MFEEPQAKRIRREDLLDHGGSSDGEEDAQMTAQLEAKLAQSLGFDFTQPPPLQPSPAKQPPARLVPATRTEDSDSEHEVMAHAVEEKPAEEEYDFCLFGGSNAGPTKVNIHDDSEPEGEGGFEGLRPTYLTLARPSVQQKERYGVAAMSGDQVLARSSWRNWSSELPWKVTHITITRKGTTIVPEEDESEKKRRRPGKKRRIQMRTKVRQEEEQKKSKAKLREEKEEHLKEKKKRANRAKKLRRRAQAREKKIAEGGDPGDEGDVSSGSE</sequence>
<name>A0A9P8CPX1_9HYPO</name>
<dbReference type="OrthoDB" id="5425061at2759"/>
<feature type="compositionally biased region" description="Basic residues" evidence="1">
    <location>
        <begin position="192"/>
        <end position="207"/>
    </location>
</feature>
<feature type="compositionally biased region" description="Pro residues" evidence="1">
    <location>
        <begin position="48"/>
        <end position="59"/>
    </location>
</feature>
<dbReference type="Pfam" id="PF09428">
    <property type="entry name" value="DUF2011"/>
    <property type="match status" value="1"/>
</dbReference>
<dbReference type="AlphaFoldDB" id="A0A9P8CPX1"/>
<feature type="compositionally biased region" description="Basic and acidic residues" evidence="1">
    <location>
        <begin position="208"/>
        <end position="230"/>
    </location>
</feature>
<organism evidence="2 3">
    <name type="scientific">Emericellopsis atlantica</name>
    <dbReference type="NCBI Taxonomy" id="2614577"/>
    <lineage>
        <taxon>Eukaryota</taxon>
        <taxon>Fungi</taxon>
        <taxon>Dikarya</taxon>
        <taxon>Ascomycota</taxon>
        <taxon>Pezizomycotina</taxon>
        <taxon>Sordariomycetes</taxon>
        <taxon>Hypocreomycetidae</taxon>
        <taxon>Hypocreales</taxon>
        <taxon>Bionectriaceae</taxon>
        <taxon>Emericellopsis</taxon>
    </lineage>
</organism>
<reference evidence="2" key="1">
    <citation type="journal article" date="2021" name="IMA Fungus">
        <title>Genomic characterization of three marine fungi, including Emericellopsis atlantica sp. nov. with signatures of a generalist lifestyle and marine biomass degradation.</title>
        <authorList>
            <person name="Hagestad O.C."/>
            <person name="Hou L."/>
            <person name="Andersen J.H."/>
            <person name="Hansen E.H."/>
            <person name="Altermark B."/>
            <person name="Li C."/>
            <person name="Kuhnert E."/>
            <person name="Cox R.J."/>
            <person name="Crous P.W."/>
            <person name="Spatafora J.W."/>
            <person name="Lail K."/>
            <person name="Amirebrahimi M."/>
            <person name="Lipzen A."/>
            <person name="Pangilinan J."/>
            <person name="Andreopoulos W."/>
            <person name="Hayes R.D."/>
            <person name="Ng V."/>
            <person name="Grigoriev I.V."/>
            <person name="Jackson S.A."/>
            <person name="Sutton T.D.S."/>
            <person name="Dobson A.D.W."/>
            <person name="Rama T."/>
        </authorList>
    </citation>
    <scope>NUCLEOTIDE SEQUENCE</scope>
    <source>
        <strain evidence="2">TS7</strain>
    </source>
</reference>
<protein>
    <submittedName>
        <fullName evidence="2">Uncharacterized protein</fullName>
    </submittedName>
</protein>
<dbReference type="RefSeq" id="XP_046119238.1">
    <property type="nucleotide sequence ID" value="XM_046264920.1"/>
</dbReference>
<accession>A0A9P8CPX1</accession>
<gene>
    <name evidence="2" type="ORF">F5Z01DRAFT_673265</name>
</gene>
<feature type="compositionally biased region" description="Basic residues" evidence="1">
    <location>
        <begin position="231"/>
        <end position="246"/>
    </location>
</feature>
<feature type="region of interest" description="Disordered" evidence="1">
    <location>
        <begin position="1"/>
        <end position="77"/>
    </location>
</feature>
<evidence type="ECO:0000313" key="2">
    <source>
        <dbReference type="EMBL" id="KAG9255314.1"/>
    </source>
</evidence>
<comment type="caution">
    <text evidence="2">The sequence shown here is derived from an EMBL/GenBank/DDBJ whole genome shotgun (WGS) entry which is preliminary data.</text>
</comment>